<dbReference type="Proteomes" id="UP000182725">
    <property type="component" value="Unassembled WGS sequence"/>
</dbReference>
<dbReference type="AlphaFoldDB" id="A0A1H5NNX8"/>
<gene>
    <name evidence="2" type="ORF">SAMN04489740_3820</name>
</gene>
<evidence type="ECO:0000313" key="2">
    <source>
        <dbReference type="EMBL" id="SEF02418.1"/>
    </source>
</evidence>
<evidence type="ECO:0008006" key="4">
    <source>
        <dbReference type="Google" id="ProtNLM"/>
    </source>
</evidence>
<organism evidence="2 3">
    <name type="scientific">Arthrobacter alpinus</name>
    <dbReference type="NCBI Taxonomy" id="656366"/>
    <lineage>
        <taxon>Bacteria</taxon>
        <taxon>Bacillati</taxon>
        <taxon>Actinomycetota</taxon>
        <taxon>Actinomycetes</taxon>
        <taxon>Micrococcales</taxon>
        <taxon>Micrococcaceae</taxon>
        <taxon>Arthrobacter</taxon>
    </lineage>
</organism>
<sequence>MADGMIGADPDQLRDLAKTMESSGSKLKHVAASLNSVIANARWNGPDSEKFRGQWNNGMRKTLHSTGLMLAEHSNLLKVQADEQEKTSAVDSGGSGSAGGPGGSGGSGGSGPGGSDSPLQGLVDANGNPIYQTGNLVATIGGTFASNLLSKMVDAGLLRKMPWSLLSAEAGQLGQYVKGTQLLNGLSMVGRAAGVLSVIGGGVQFANGYINGDANQMIDGGVTTVLAVGSFIPVVGPAFAVAGIAWAGLGLLSSSLGYGSTSEMIGAGAQWVGDKAADGAKWLGEETANVAKKAWGWLSGG</sequence>
<accession>A0A1H5NNX8</accession>
<reference evidence="2 3" key="1">
    <citation type="submission" date="2016-10" db="EMBL/GenBank/DDBJ databases">
        <authorList>
            <person name="de Groot N.N."/>
        </authorList>
    </citation>
    <scope>NUCLEOTIDE SEQUENCE [LARGE SCALE GENOMIC DNA]</scope>
    <source>
        <strain evidence="2 3">DSM 22274</strain>
    </source>
</reference>
<dbReference type="EMBL" id="FNTV01000001">
    <property type="protein sequence ID" value="SEF02418.1"/>
    <property type="molecule type" value="Genomic_DNA"/>
</dbReference>
<dbReference type="Gene3D" id="1.10.287.1060">
    <property type="entry name" value="ESAT-6-like"/>
    <property type="match status" value="1"/>
</dbReference>
<feature type="region of interest" description="Disordered" evidence="1">
    <location>
        <begin position="81"/>
        <end position="124"/>
    </location>
</feature>
<evidence type="ECO:0000256" key="1">
    <source>
        <dbReference type="SAM" id="MobiDB-lite"/>
    </source>
</evidence>
<feature type="compositionally biased region" description="Gly residues" evidence="1">
    <location>
        <begin position="93"/>
        <end position="114"/>
    </location>
</feature>
<protein>
    <recommendedName>
        <fullName evidence="4">WXG100 family type VII secretion target</fullName>
    </recommendedName>
</protein>
<proteinExistence type="predicted"/>
<dbReference type="RefSeq" id="WP_074712897.1">
    <property type="nucleotide sequence ID" value="NZ_FNTV01000001.1"/>
</dbReference>
<name>A0A1H5NNX8_9MICC</name>
<evidence type="ECO:0000313" key="3">
    <source>
        <dbReference type="Proteomes" id="UP000182725"/>
    </source>
</evidence>